<evidence type="ECO:0000256" key="13">
    <source>
        <dbReference type="PROSITE-ProRule" id="PRU10141"/>
    </source>
</evidence>
<comment type="catalytic activity">
    <reaction evidence="11">
        <text>L-threonyl-[protein] + ATP = O-phospho-L-threonyl-[protein] + ADP + H(+)</text>
        <dbReference type="Rhea" id="RHEA:46608"/>
        <dbReference type="Rhea" id="RHEA-COMP:11060"/>
        <dbReference type="Rhea" id="RHEA-COMP:11605"/>
        <dbReference type="ChEBI" id="CHEBI:15378"/>
        <dbReference type="ChEBI" id="CHEBI:30013"/>
        <dbReference type="ChEBI" id="CHEBI:30616"/>
        <dbReference type="ChEBI" id="CHEBI:61977"/>
        <dbReference type="ChEBI" id="CHEBI:456216"/>
        <dbReference type="EC" id="2.7.11.1"/>
    </reaction>
</comment>
<feature type="compositionally biased region" description="Basic and acidic residues" evidence="14">
    <location>
        <begin position="479"/>
        <end position="554"/>
    </location>
</feature>
<comment type="similarity">
    <text evidence="2">Belongs to the protein kinase superfamily. NEK Ser/Thr protein kinase family. NIMA subfamily.</text>
</comment>
<dbReference type="GO" id="GO:0005524">
    <property type="term" value="F:ATP binding"/>
    <property type="evidence" value="ECO:0007669"/>
    <property type="project" value="UniProtKB-UniRule"/>
</dbReference>
<dbReference type="InterPro" id="IPR017441">
    <property type="entry name" value="Protein_kinase_ATP_BS"/>
</dbReference>
<evidence type="ECO:0000256" key="12">
    <source>
        <dbReference type="ARBA" id="ARBA00048679"/>
    </source>
</evidence>
<feature type="region of interest" description="Disordered" evidence="14">
    <location>
        <begin position="377"/>
        <end position="403"/>
    </location>
</feature>
<name>A0A8J6E2B6_9EUKA</name>
<protein>
    <recommendedName>
        <fullName evidence="3">non-specific serine/threonine protein kinase</fullName>
        <ecNumber evidence="3">2.7.11.1</ecNumber>
    </recommendedName>
</protein>
<dbReference type="AlphaFoldDB" id="A0A8J6E2B6"/>
<feature type="domain" description="Protein kinase" evidence="15">
    <location>
        <begin position="4"/>
        <end position="270"/>
    </location>
</feature>
<proteinExistence type="inferred from homology"/>
<dbReference type="GO" id="GO:0004674">
    <property type="term" value="F:protein serine/threonine kinase activity"/>
    <property type="evidence" value="ECO:0007669"/>
    <property type="project" value="UniProtKB-KW"/>
</dbReference>
<dbReference type="Gene3D" id="3.30.200.20">
    <property type="entry name" value="Phosphorylase Kinase, domain 1"/>
    <property type="match status" value="1"/>
</dbReference>
<evidence type="ECO:0000256" key="14">
    <source>
        <dbReference type="SAM" id="MobiDB-lite"/>
    </source>
</evidence>
<dbReference type="GO" id="GO:0046872">
    <property type="term" value="F:metal ion binding"/>
    <property type="evidence" value="ECO:0007669"/>
    <property type="project" value="UniProtKB-KW"/>
</dbReference>
<dbReference type="EC" id="2.7.11.1" evidence="3"/>
<dbReference type="PROSITE" id="PS50011">
    <property type="entry name" value="PROTEIN_KINASE_DOM"/>
    <property type="match status" value="1"/>
</dbReference>
<evidence type="ECO:0000256" key="9">
    <source>
        <dbReference type="ARBA" id="ARBA00022840"/>
    </source>
</evidence>
<keyword evidence="10" id="KW-0460">Magnesium</keyword>
<comment type="catalytic activity">
    <reaction evidence="12">
        <text>L-seryl-[protein] + ATP = O-phospho-L-seryl-[protein] + ADP + H(+)</text>
        <dbReference type="Rhea" id="RHEA:17989"/>
        <dbReference type="Rhea" id="RHEA-COMP:9863"/>
        <dbReference type="Rhea" id="RHEA-COMP:11604"/>
        <dbReference type="ChEBI" id="CHEBI:15378"/>
        <dbReference type="ChEBI" id="CHEBI:29999"/>
        <dbReference type="ChEBI" id="CHEBI:30616"/>
        <dbReference type="ChEBI" id="CHEBI:83421"/>
        <dbReference type="ChEBI" id="CHEBI:456216"/>
        <dbReference type="EC" id="2.7.11.1"/>
    </reaction>
</comment>
<keyword evidence="9 13" id="KW-0067">ATP-binding</keyword>
<dbReference type="SUPFAM" id="SSF56112">
    <property type="entry name" value="Protein kinase-like (PK-like)"/>
    <property type="match status" value="1"/>
</dbReference>
<comment type="cofactor">
    <cofactor evidence="1">
        <name>Mg(2+)</name>
        <dbReference type="ChEBI" id="CHEBI:18420"/>
    </cofactor>
</comment>
<dbReference type="InterPro" id="IPR051131">
    <property type="entry name" value="NEK_Ser/Thr_kinase_NIMA"/>
</dbReference>
<evidence type="ECO:0000256" key="1">
    <source>
        <dbReference type="ARBA" id="ARBA00001946"/>
    </source>
</evidence>
<dbReference type="FunFam" id="1.10.510.10:FF:000172">
    <property type="entry name" value="serine/threonine-protein kinase Nek1 isoform X1"/>
    <property type="match status" value="1"/>
</dbReference>
<evidence type="ECO:0000256" key="2">
    <source>
        <dbReference type="ARBA" id="ARBA00010886"/>
    </source>
</evidence>
<keyword evidence="8 16" id="KW-0418">Kinase</keyword>
<evidence type="ECO:0000256" key="3">
    <source>
        <dbReference type="ARBA" id="ARBA00012513"/>
    </source>
</evidence>
<dbReference type="PROSITE" id="PS00108">
    <property type="entry name" value="PROTEIN_KINASE_ST"/>
    <property type="match status" value="1"/>
</dbReference>
<comment type="caution">
    <text evidence="16">The sequence shown here is derived from an EMBL/GenBank/DDBJ whole genome shotgun (WGS) entry which is preliminary data.</text>
</comment>
<dbReference type="OrthoDB" id="248923at2759"/>
<dbReference type="PANTHER" id="PTHR44899">
    <property type="entry name" value="CAMK FAMILY PROTEIN KINASE"/>
    <property type="match status" value="1"/>
</dbReference>
<evidence type="ECO:0000256" key="7">
    <source>
        <dbReference type="ARBA" id="ARBA00022741"/>
    </source>
</evidence>
<evidence type="ECO:0000256" key="8">
    <source>
        <dbReference type="ARBA" id="ARBA00022777"/>
    </source>
</evidence>
<feature type="region of interest" description="Disordered" evidence="14">
    <location>
        <begin position="312"/>
        <end position="362"/>
    </location>
</feature>
<sequence length="749" mass="85250">MNKYERIRVIGKGSFGSAVLVRSKVDRKTYVVKLINVAQLNAKERADANKEVKILGDMKHPNIIGYRESFLEKKVLHIVMDYADAGDLYAAIQQQKRRGVGSYFSEDQVLDWFVQICLALKHVHDRKILHRDLKTQNIFLTKGNIVKLGDFGIAKVLKDTMECARTAIGTPYYLSPEICEDKPYNNKSDLWSLGCVLYELLTLKHAFDGQNMKALVTRILRGAYPPVSSRYSKELRDLVSSMLTKNPRSRPTINQILKTTIIRQRISKYLSQDEINDEFSHTVIHANPAMPGQRISKVNPLLRDFGIAENNLGMKSDRSAPNPAARPQPAAVRPPPKIVRPPSAHALPSRQQARPSSAADWVEKRKAQLDLLQRDRDRLQQARPSSRASEGKKPQAPSRASEMQARLERLKVEKERIEHEAAARKAEQIRAQREEQARREAARVKAEELARKREFKDRMEAAERNRRAAARPSAYQREVAAREAEEKRKAEAKAQAAREREMERARAAQQKKEREQPETDMKRAERIAARDENRKLMRDMIKRQQQEMKRDRAHSINKPPVAQQREQQRVVEEPVEVPLNPAPRQEPSNEGHGQDEAAYEMTPEDEAAHNDESVQDRQAMVQAMLSALDDEGDGEDFEDERVNPLGGDGKPQGGQFVMDGKVISVGSSDDSLSYRIEALRVYLEADLGADRFFGVYQEMMSLTENDDDDDAIETRIRAILGDKLPVVQLVQQLIYCEDLINQQQVNVLG</sequence>
<dbReference type="InterPro" id="IPR008271">
    <property type="entry name" value="Ser/Thr_kinase_AS"/>
</dbReference>
<dbReference type="InterPro" id="IPR000719">
    <property type="entry name" value="Prot_kinase_dom"/>
</dbReference>
<dbReference type="Gene3D" id="1.10.510.10">
    <property type="entry name" value="Transferase(Phosphotransferase) domain 1"/>
    <property type="match status" value="1"/>
</dbReference>
<dbReference type="CDD" id="cd08215">
    <property type="entry name" value="STKc_Nek"/>
    <property type="match status" value="1"/>
</dbReference>
<feature type="region of interest" description="Disordered" evidence="14">
    <location>
        <begin position="458"/>
        <end position="612"/>
    </location>
</feature>
<evidence type="ECO:0000256" key="5">
    <source>
        <dbReference type="ARBA" id="ARBA00022679"/>
    </source>
</evidence>
<reference evidence="16" key="1">
    <citation type="submission" date="2021-05" db="EMBL/GenBank/DDBJ databases">
        <title>A free-living protist that lacks canonical eukaryotic 1 DNA replication and segregation systems.</title>
        <authorList>
            <person name="Salas-Leiva D.E."/>
            <person name="Tromer E.C."/>
            <person name="Curtis B.A."/>
            <person name="Jerlstrom-Hultqvist J."/>
            <person name="Kolisko M."/>
            <person name="Yi Z."/>
            <person name="Salas-Leiva J.S."/>
            <person name="Gallot-Lavallee L."/>
            <person name="Kops G.J.P.L."/>
            <person name="Archibald J.M."/>
            <person name="Simpson A.G.B."/>
            <person name="Roger A.J."/>
        </authorList>
    </citation>
    <scope>NUCLEOTIDE SEQUENCE</scope>
    <source>
        <strain evidence="16">BICM</strain>
    </source>
</reference>
<dbReference type="Pfam" id="PF00069">
    <property type="entry name" value="Pkinase"/>
    <property type="match status" value="1"/>
</dbReference>
<dbReference type="PANTHER" id="PTHR44899:SF3">
    <property type="entry name" value="SERINE_THREONINE-PROTEIN KINASE NEK1"/>
    <property type="match status" value="1"/>
</dbReference>
<keyword evidence="5" id="KW-0808">Transferase</keyword>
<dbReference type="Proteomes" id="UP000717585">
    <property type="component" value="Unassembled WGS sequence"/>
</dbReference>
<keyword evidence="17" id="KW-1185">Reference proteome</keyword>
<dbReference type="SMART" id="SM00220">
    <property type="entry name" value="S_TKc"/>
    <property type="match status" value="1"/>
</dbReference>
<keyword evidence="7 13" id="KW-0547">Nucleotide-binding</keyword>
<feature type="compositionally biased region" description="Low complexity" evidence="14">
    <location>
        <begin position="319"/>
        <end position="331"/>
    </location>
</feature>
<evidence type="ECO:0000259" key="15">
    <source>
        <dbReference type="PROSITE" id="PS50011"/>
    </source>
</evidence>
<evidence type="ECO:0000256" key="4">
    <source>
        <dbReference type="ARBA" id="ARBA00022527"/>
    </source>
</evidence>
<evidence type="ECO:0000256" key="11">
    <source>
        <dbReference type="ARBA" id="ARBA00047899"/>
    </source>
</evidence>
<dbReference type="InterPro" id="IPR011009">
    <property type="entry name" value="Kinase-like_dom_sf"/>
</dbReference>
<dbReference type="PROSITE" id="PS00107">
    <property type="entry name" value="PROTEIN_KINASE_ATP"/>
    <property type="match status" value="1"/>
</dbReference>
<keyword evidence="4" id="KW-0723">Serine/threonine-protein kinase</keyword>
<evidence type="ECO:0000313" key="16">
    <source>
        <dbReference type="EMBL" id="KAG9391702.1"/>
    </source>
</evidence>
<evidence type="ECO:0000256" key="6">
    <source>
        <dbReference type="ARBA" id="ARBA00022723"/>
    </source>
</evidence>
<evidence type="ECO:0000313" key="17">
    <source>
        <dbReference type="Proteomes" id="UP000717585"/>
    </source>
</evidence>
<gene>
    <name evidence="16" type="ORF">J8273_6478</name>
</gene>
<evidence type="ECO:0000256" key="10">
    <source>
        <dbReference type="ARBA" id="ARBA00022842"/>
    </source>
</evidence>
<feature type="binding site" evidence="13">
    <location>
        <position position="33"/>
    </location>
    <ligand>
        <name>ATP</name>
        <dbReference type="ChEBI" id="CHEBI:30616"/>
    </ligand>
</feature>
<organism evidence="16 17">
    <name type="scientific">Carpediemonas membranifera</name>
    <dbReference type="NCBI Taxonomy" id="201153"/>
    <lineage>
        <taxon>Eukaryota</taxon>
        <taxon>Metamonada</taxon>
        <taxon>Carpediemonas-like organisms</taxon>
        <taxon>Carpediemonas</taxon>
    </lineage>
</organism>
<keyword evidence="6" id="KW-0479">Metal-binding</keyword>
<dbReference type="FunFam" id="3.30.200.20:FF:000097">
    <property type="entry name" value="Probable serine/threonine-protein kinase nek1"/>
    <property type="match status" value="1"/>
</dbReference>
<accession>A0A8J6E2B6</accession>
<dbReference type="EMBL" id="JAHDYR010000053">
    <property type="protein sequence ID" value="KAG9391702.1"/>
    <property type="molecule type" value="Genomic_DNA"/>
</dbReference>